<dbReference type="Gene3D" id="3.50.50.60">
    <property type="entry name" value="FAD/NAD(P)-binding domain"/>
    <property type="match status" value="2"/>
</dbReference>
<dbReference type="PRINTS" id="PR00411">
    <property type="entry name" value="PNDRDTASEI"/>
</dbReference>
<name>Q2HWH5_9ACTN</name>
<reference evidence="6" key="1">
    <citation type="journal article" date="2006" name="Appl. Environ. Microbiol.">
        <title>Characterization of novel carbazole catabolism genes from gram-positive carbazole degrader Nocardioides aromaticivorans IC177.</title>
        <authorList>
            <person name="Inoue K."/>
            <person name="Habe H."/>
            <person name="Yamane H."/>
            <person name="Nojiri H."/>
        </authorList>
    </citation>
    <scope>NUCLEOTIDE SEQUENCE</scope>
    <source>
        <strain evidence="6">IC177</strain>
    </source>
</reference>
<keyword evidence="2" id="KW-0285">Flavoprotein</keyword>
<sequence length="390" mass="41626">MRRHYEYLVVGGGVAGGRAVEALSKRADSVALVSAEHWRPYARPPLSKEALVEGRSIEDLCLRDSAWYDDNGAELWLGERVVGLDPTDSVVRLASGSEIGFDRLLLAPGVEPIRLPVPGSELAGVHYLRTYDDAVQLRHAVEVRGRPCRVVVVGGGFIGSELAASLGAMGALVTVVEATSQLMVQALGEEVGALLTRRHRQAGIDVRLDARVERLSGETTVQGVQLADGSELPCDLVVVGIGAKPRLEWLEGSGVELADGIVVDEHCRTSRENVFGAGDATVMYSPRLGRHRRVEHEANAQAQGVVAARNMLGGNAVHDPVDYCWSIQHDLDIWTLGETGRGGEVSVEIGDGGKHALATYRLAGNVVGVVGINRPDDLAPARELLTSLIA</sequence>
<evidence type="ECO:0000256" key="3">
    <source>
        <dbReference type="ARBA" id="ARBA00022827"/>
    </source>
</evidence>
<dbReference type="PANTHER" id="PTHR43557">
    <property type="entry name" value="APOPTOSIS-INDUCING FACTOR 1"/>
    <property type="match status" value="1"/>
</dbReference>
<dbReference type="Pfam" id="PF07992">
    <property type="entry name" value="Pyr_redox_2"/>
    <property type="match status" value="1"/>
</dbReference>
<keyword evidence="6" id="KW-0223">Dioxygenase</keyword>
<gene>
    <name evidence="6" type="primary">carAd</name>
    <name evidence="7" type="ORF">CFH99_00820</name>
</gene>
<evidence type="ECO:0000256" key="4">
    <source>
        <dbReference type="ARBA" id="ARBA00023002"/>
    </source>
</evidence>
<keyword evidence="8" id="KW-1185">Reference proteome</keyword>
<evidence type="ECO:0000313" key="8">
    <source>
        <dbReference type="Proteomes" id="UP000662818"/>
    </source>
</evidence>
<dbReference type="InterPro" id="IPR023753">
    <property type="entry name" value="FAD/NAD-binding_dom"/>
</dbReference>
<dbReference type="EMBL" id="AB244528">
    <property type="protein sequence ID" value="BAE79503.1"/>
    <property type="molecule type" value="Genomic_DNA"/>
</dbReference>
<evidence type="ECO:0000256" key="2">
    <source>
        <dbReference type="ARBA" id="ARBA00022630"/>
    </source>
</evidence>
<dbReference type="GO" id="GO:0016651">
    <property type="term" value="F:oxidoreductase activity, acting on NAD(P)H"/>
    <property type="evidence" value="ECO:0007669"/>
    <property type="project" value="TreeGrafter"/>
</dbReference>
<dbReference type="RefSeq" id="WP_207008017.1">
    <property type="nucleotide sequence ID" value="NZ_CP022295.1"/>
</dbReference>
<organism evidence="6">
    <name type="scientific">Nocardioides aromaticivorans</name>
    <dbReference type="NCBI Taxonomy" id="200618"/>
    <lineage>
        <taxon>Bacteria</taxon>
        <taxon>Bacillati</taxon>
        <taxon>Actinomycetota</taxon>
        <taxon>Actinomycetes</taxon>
        <taxon>Propionibacteriales</taxon>
        <taxon>Nocardioidaceae</taxon>
        <taxon>Nocardioides</taxon>
    </lineage>
</organism>
<dbReference type="InterPro" id="IPR036188">
    <property type="entry name" value="FAD/NAD-bd_sf"/>
</dbReference>
<proteinExistence type="predicted"/>
<dbReference type="SUPFAM" id="SSF55424">
    <property type="entry name" value="FAD/NAD-linked reductases, dimerisation (C-terminal) domain"/>
    <property type="match status" value="1"/>
</dbReference>
<keyword evidence="3" id="KW-0274">FAD</keyword>
<keyword evidence="4" id="KW-0560">Oxidoreductase</keyword>
<dbReference type="SUPFAM" id="SSF51905">
    <property type="entry name" value="FAD/NAD(P)-binding domain"/>
    <property type="match status" value="2"/>
</dbReference>
<evidence type="ECO:0000313" key="7">
    <source>
        <dbReference type="EMBL" id="QSR24165.1"/>
    </source>
</evidence>
<dbReference type="EMBL" id="CP022295">
    <property type="protein sequence ID" value="QSR24165.1"/>
    <property type="molecule type" value="Genomic_DNA"/>
</dbReference>
<evidence type="ECO:0000313" key="6">
    <source>
        <dbReference type="EMBL" id="BAE79503.1"/>
    </source>
</evidence>
<dbReference type="GO" id="GO:0005737">
    <property type="term" value="C:cytoplasm"/>
    <property type="evidence" value="ECO:0007669"/>
    <property type="project" value="TreeGrafter"/>
</dbReference>
<feature type="domain" description="FAD/NAD(P)-binding" evidence="5">
    <location>
        <begin position="6"/>
        <end position="304"/>
    </location>
</feature>
<reference evidence="7 8" key="2">
    <citation type="submission" date="2017-06" db="EMBL/GenBank/DDBJ databases">
        <title>Complete Genome Sequence of the Soil Carbazole-Degrading Bacterium Nocardioides aromaticivorans IC177.</title>
        <authorList>
            <person name="Vejarano F."/>
            <person name="Suzuki-Minakuchi C."/>
            <person name="Ohtsubo Y."/>
            <person name="Tsuda M."/>
            <person name="Okada K."/>
            <person name="Nojiri H."/>
        </authorList>
    </citation>
    <scope>NUCLEOTIDE SEQUENCE [LARGE SCALE GENOMIC DNA]</scope>
    <source>
        <strain evidence="7 8">IC177</strain>
    </source>
</reference>
<evidence type="ECO:0000259" key="5">
    <source>
        <dbReference type="Pfam" id="PF07992"/>
    </source>
</evidence>
<dbReference type="GO" id="GO:0051213">
    <property type="term" value="F:dioxygenase activity"/>
    <property type="evidence" value="ECO:0007669"/>
    <property type="project" value="UniProtKB-KW"/>
</dbReference>
<dbReference type="Gene3D" id="3.30.390.30">
    <property type="match status" value="1"/>
</dbReference>
<dbReference type="SMR" id="Q2HWH5"/>
<dbReference type="InterPro" id="IPR050446">
    <property type="entry name" value="FAD-oxidoreductase/Apoptosis"/>
</dbReference>
<dbReference type="Proteomes" id="UP000662818">
    <property type="component" value="Chromosome"/>
</dbReference>
<dbReference type="PANTHER" id="PTHR43557:SF2">
    <property type="entry name" value="RIESKE DOMAIN-CONTAINING PROTEIN-RELATED"/>
    <property type="match status" value="1"/>
</dbReference>
<dbReference type="PRINTS" id="PR00368">
    <property type="entry name" value="FADPNR"/>
</dbReference>
<dbReference type="InterPro" id="IPR016156">
    <property type="entry name" value="FAD/NAD-linked_Rdtase_dimer_sf"/>
</dbReference>
<accession>Q2HWH5</accession>
<evidence type="ECO:0000256" key="1">
    <source>
        <dbReference type="ARBA" id="ARBA00001974"/>
    </source>
</evidence>
<protein>
    <submittedName>
        <fullName evidence="7">FAD-dependent oxidoreductase</fullName>
    </submittedName>
    <submittedName>
        <fullName evidence="6">Ferredoxin reductase component of carbazole 1,9a-dioxygenase</fullName>
    </submittedName>
</protein>
<dbReference type="AlphaFoldDB" id="Q2HWH5"/>
<comment type="cofactor">
    <cofactor evidence="1">
        <name>FAD</name>
        <dbReference type="ChEBI" id="CHEBI:57692"/>
    </cofactor>
</comment>